<evidence type="ECO:0000313" key="2">
    <source>
        <dbReference type="EMBL" id="PJE63146.1"/>
    </source>
</evidence>
<dbReference type="EMBL" id="PFED01000045">
    <property type="protein sequence ID" value="PJE63146.1"/>
    <property type="molecule type" value="Genomic_DNA"/>
</dbReference>
<feature type="transmembrane region" description="Helical" evidence="1">
    <location>
        <begin position="178"/>
        <end position="195"/>
    </location>
</feature>
<keyword evidence="1" id="KW-0812">Transmembrane</keyword>
<dbReference type="Proteomes" id="UP000229554">
    <property type="component" value="Unassembled WGS sequence"/>
</dbReference>
<sequence>MKNLRTLFREHVFFICFITLYFIALSYKLIANPTPFFDWDEPLYVQGGIEMLRNHYYLFPMWQGHIWFDKPPLSSLFYGLVTYLPFSAEVTTRMLALGVSTAILTLFYTFYYRITKYAYIATLAIAGTAFAPIFLQRSQVVSLDVFLLVGWIGYVVFQKNLLISTLFLFLSIQSKSLLGFYPLITQGLFFLFEFFRKKITKKELVSFTRILLIQCAVLSLWYIAMLIIYGKQFWSAHIIESHFKRVSSSIESHFGQRTFYIDLLI</sequence>
<feature type="transmembrane region" description="Helical" evidence="1">
    <location>
        <begin position="95"/>
        <end position="111"/>
    </location>
</feature>
<keyword evidence="1" id="KW-0472">Membrane</keyword>
<evidence type="ECO:0008006" key="4">
    <source>
        <dbReference type="Google" id="ProtNLM"/>
    </source>
</evidence>
<feature type="transmembrane region" description="Helical" evidence="1">
    <location>
        <begin position="117"/>
        <end position="135"/>
    </location>
</feature>
<name>A0A2M8KT96_9BACT</name>
<comment type="caution">
    <text evidence="2">The sequence shown here is derived from an EMBL/GenBank/DDBJ whole genome shotgun (WGS) entry which is preliminary data.</text>
</comment>
<feature type="transmembrane region" description="Helical" evidence="1">
    <location>
        <begin position="207"/>
        <end position="229"/>
    </location>
</feature>
<feature type="transmembrane region" description="Helical" evidence="1">
    <location>
        <begin position="12"/>
        <end position="30"/>
    </location>
</feature>
<gene>
    <name evidence="2" type="ORF">COU88_01065</name>
</gene>
<evidence type="ECO:0000256" key="1">
    <source>
        <dbReference type="SAM" id="Phobius"/>
    </source>
</evidence>
<keyword evidence="1" id="KW-1133">Transmembrane helix</keyword>
<dbReference type="AlphaFoldDB" id="A0A2M8KT96"/>
<evidence type="ECO:0000313" key="3">
    <source>
        <dbReference type="Proteomes" id="UP000229554"/>
    </source>
</evidence>
<proteinExistence type="predicted"/>
<organism evidence="2 3">
    <name type="scientific">Candidatus Roizmanbacteria bacterium CG10_big_fil_rev_8_21_14_0_10_39_6</name>
    <dbReference type="NCBI Taxonomy" id="1974853"/>
    <lineage>
        <taxon>Bacteria</taxon>
        <taxon>Candidatus Roizmaniibacteriota</taxon>
    </lineage>
</organism>
<feature type="transmembrane region" description="Helical" evidence="1">
    <location>
        <begin position="147"/>
        <end position="172"/>
    </location>
</feature>
<protein>
    <recommendedName>
        <fullName evidence="4">Glycosyltransferase RgtA/B/C/D-like domain-containing protein</fullName>
    </recommendedName>
</protein>
<feature type="non-terminal residue" evidence="2">
    <location>
        <position position="265"/>
    </location>
</feature>
<reference evidence="3" key="1">
    <citation type="submission" date="2017-09" db="EMBL/GenBank/DDBJ databases">
        <title>Depth-based differentiation of microbial function through sediment-hosted aquifers and enrichment of novel symbionts in the deep terrestrial subsurface.</title>
        <authorList>
            <person name="Probst A.J."/>
            <person name="Ladd B."/>
            <person name="Jarett J.K."/>
            <person name="Geller-Mcgrath D.E."/>
            <person name="Sieber C.M.K."/>
            <person name="Emerson J.B."/>
            <person name="Anantharaman K."/>
            <person name="Thomas B.C."/>
            <person name="Malmstrom R."/>
            <person name="Stieglmeier M."/>
            <person name="Klingl A."/>
            <person name="Woyke T."/>
            <person name="Ryan C.M."/>
            <person name="Banfield J.F."/>
        </authorList>
    </citation>
    <scope>NUCLEOTIDE SEQUENCE [LARGE SCALE GENOMIC DNA]</scope>
</reference>
<accession>A0A2M8KT96</accession>